<evidence type="ECO:0000313" key="2">
    <source>
        <dbReference type="EMBL" id="SHN26840.1"/>
    </source>
</evidence>
<name>A0A1M7Q8X4_9ACTN</name>
<dbReference type="AlphaFoldDB" id="A0A1M7Q8X4"/>
<feature type="region of interest" description="Disordered" evidence="1">
    <location>
        <begin position="196"/>
        <end position="224"/>
    </location>
</feature>
<proteinExistence type="predicted"/>
<feature type="region of interest" description="Disordered" evidence="1">
    <location>
        <begin position="138"/>
        <end position="163"/>
    </location>
</feature>
<dbReference type="InterPro" id="IPR007922">
    <property type="entry name" value="DciA-like"/>
</dbReference>
<evidence type="ECO:0000313" key="3">
    <source>
        <dbReference type="Proteomes" id="UP000184111"/>
    </source>
</evidence>
<keyword evidence="3" id="KW-1185">Reference proteome</keyword>
<evidence type="ECO:0008006" key="4">
    <source>
        <dbReference type="Google" id="ProtNLM"/>
    </source>
</evidence>
<dbReference type="Proteomes" id="UP000184111">
    <property type="component" value="Unassembled WGS sequence"/>
</dbReference>
<protein>
    <recommendedName>
        <fullName evidence="4">DUF721 domain-containing protein</fullName>
    </recommendedName>
</protein>
<sequence>MDLARVALQAAKSNARKRGEQPGPGKPRRVRIGRSVRGDGREPRGLAAVFQQLVTERAWEVPAVGGSVLQQWPDIAPDLAPHVQAVGFDAEQGRLDLLPDSPGYATQLRMSTARLVAMANQAAGRETVRSIRVLSPGTQTSAPAADVSQAAAPEPAWPVRTREEVSAGYHQALAAYRAKKEEQDDGLAASVRAAVERQDQVLRDHREPEEDVRRRPDRPRGTAR</sequence>
<dbReference type="RefSeq" id="WP_073502296.1">
    <property type="nucleotide sequence ID" value="NZ_FRBI01000030.1"/>
</dbReference>
<gene>
    <name evidence="2" type="ORF">SAMN05216499_13061</name>
</gene>
<organism evidence="2 3">
    <name type="scientific">Actinacidiphila paucisporea</name>
    <dbReference type="NCBI Taxonomy" id="310782"/>
    <lineage>
        <taxon>Bacteria</taxon>
        <taxon>Bacillati</taxon>
        <taxon>Actinomycetota</taxon>
        <taxon>Actinomycetes</taxon>
        <taxon>Kitasatosporales</taxon>
        <taxon>Streptomycetaceae</taxon>
        <taxon>Actinacidiphila</taxon>
    </lineage>
</organism>
<dbReference type="EMBL" id="FRBI01000030">
    <property type="protein sequence ID" value="SHN26840.1"/>
    <property type="molecule type" value="Genomic_DNA"/>
</dbReference>
<dbReference type="Pfam" id="PF05258">
    <property type="entry name" value="DciA"/>
    <property type="match status" value="1"/>
</dbReference>
<feature type="compositionally biased region" description="Low complexity" evidence="1">
    <location>
        <begin position="142"/>
        <end position="154"/>
    </location>
</feature>
<feature type="region of interest" description="Disordered" evidence="1">
    <location>
        <begin position="11"/>
        <end position="41"/>
    </location>
</feature>
<reference evidence="2 3" key="1">
    <citation type="submission" date="2016-11" db="EMBL/GenBank/DDBJ databases">
        <authorList>
            <person name="Jaros S."/>
            <person name="Januszkiewicz K."/>
            <person name="Wedrychowicz H."/>
        </authorList>
    </citation>
    <scope>NUCLEOTIDE SEQUENCE [LARGE SCALE GENOMIC DNA]</scope>
    <source>
        <strain evidence="2 3">CGMCC 4.2025</strain>
    </source>
</reference>
<accession>A0A1M7Q8X4</accession>
<evidence type="ECO:0000256" key="1">
    <source>
        <dbReference type="SAM" id="MobiDB-lite"/>
    </source>
</evidence>
<dbReference type="STRING" id="310782.SAMN05216499_13061"/>